<organism evidence="2 5">
    <name type="scientific">Pandoraea cepalis</name>
    <dbReference type="NCBI Taxonomy" id="2508294"/>
    <lineage>
        <taxon>Bacteria</taxon>
        <taxon>Pseudomonadati</taxon>
        <taxon>Pseudomonadota</taxon>
        <taxon>Betaproteobacteria</taxon>
        <taxon>Burkholderiales</taxon>
        <taxon>Burkholderiaceae</taxon>
        <taxon>Pandoraea</taxon>
    </lineage>
</organism>
<dbReference type="InterPro" id="IPR027417">
    <property type="entry name" value="P-loop_NTPase"/>
</dbReference>
<evidence type="ECO:0000259" key="1">
    <source>
        <dbReference type="Pfam" id="PF13614"/>
    </source>
</evidence>
<dbReference type="EMBL" id="QAIC01000024">
    <property type="protein sequence ID" value="MDN4571992.1"/>
    <property type="molecule type" value="Genomic_DNA"/>
</dbReference>
<proteinExistence type="predicted"/>
<gene>
    <name evidence="2" type="ORF">DBA34_01740</name>
    <name evidence="3" type="ORF">DBB29_00655</name>
</gene>
<dbReference type="Proteomes" id="UP001172791">
    <property type="component" value="Unassembled WGS sequence"/>
</dbReference>
<dbReference type="PANTHER" id="PTHR13696:SF99">
    <property type="entry name" value="COBYRINIC ACID AC-DIAMIDE SYNTHASE"/>
    <property type="match status" value="1"/>
</dbReference>
<evidence type="ECO:0000313" key="5">
    <source>
        <dbReference type="Proteomes" id="UP001172791"/>
    </source>
</evidence>
<dbReference type="CDD" id="cd02042">
    <property type="entry name" value="ParAB_family"/>
    <property type="match status" value="1"/>
</dbReference>
<dbReference type="SUPFAM" id="SSF52540">
    <property type="entry name" value="P-loop containing nucleoside triphosphate hydrolases"/>
    <property type="match status" value="1"/>
</dbReference>
<evidence type="ECO:0000313" key="2">
    <source>
        <dbReference type="EMBL" id="MDN4571992.1"/>
    </source>
</evidence>
<dbReference type="Pfam" id="PF13614">
    <property type="entry name" value="AAA_31"/>
    <property type="match status" value="1"/>
</dbReference>
<evidence type="ECO:0000313" key="3">
    <source>
        <dbReference type="EMBL" id="MDN4576643.1"/>
    </source>
</evidence>
<protein>
    <submittedName>
        <fullName evidence="2">ParA family protein</fullName>
    </submittedName>
</protein>
<reference evidence="2" key="1">
    <citation type="submission" date="2018-04" db="EMBL/GenBank/DDBJ databases">
        <authorList>
            <person name="Jy Z."/>
        </authorList>
    </citation>
    <scope>NUCLEOTIDE SEQUENCE</scope>
    <source>
        <strain evidence="3">AS13</strain>
        <strain evidence="2">LA18</strain>
    </source>
</reference>
<comment type="caution">
    <text evidence="2">The sequence shown here is derived from an EMBL/GenBank/DDBJ whole genome shotgun (WGS) entry which is preliminary data.</text>
</comment>
<sequence length="290" mass="31859">MDILVVGNKKGGVAKSTTAGHLGFFAVEIGLRTLVVDLDEGSVTSIFPEAKEGDKPLLASMLFSDKDSGRKPRNVAPNLDLIENDTALHDIDGLDLNHLFAIDDELQKPDAKVSIPTIRKSFNELVAPLDRGLVGRSLARFAKDYDLCIIDTPPNPSNRLLGALMAADAVLVPMDLDKFTIDRIESFKRTVQGVMKDKSQLGKRLRMLGYLPSKVNPQSAKHMQHLIEVREQYGHDVFDSTVAVRSSIPAALSNGHPVWTKARSGAQREAAKEMRKACAEVFHRLQQIKG</sequence>
<dbReference type="EMBL" id="QAID01000021">
    <property type="protein sequence ID" value="MDN4576643.1"/>
    <property type="molecule type" value="Genomic_DNA"/>
</dbReference>
<dbReference type="Proteomes" id="UP001172788">
    <property type="component" value="Unassembled WGS sequence"/>
</dbReference>
<name>A0AAW7MGY1_9BURK</name>
<dbReference type="PANTHER" id="PTHR13696">
    <property type="entry name" value="P-LOOP CONTAINING NUCLEOSIDE TRIPHOSPHATE HYDROLASE"/>
    <property type="match status" value="1"/>
</dbReference>
<dbReference type="Gene3D" id="3.40.50.300">
    <property type="entry name" value="P-loop containing nucleotide triphosphate hydrolases"/>
    <property type="match status" value="1"/>
</dbReference>
<feature type="domain" description="AAA" evidence="1">
    <location>
        <begin position="2"/>
        <end position="197"/>
    </location>
</feature>
<dbReference type="RefSeq" id="WP_301233330.1">
    <property type="nucleotide sequence ID" value="NZ_QAIC01000024.1"/>
</dbReference>
<dbReference type="InterPro" id="IPR050678">
    <property type="entry name" value="DNA_Partitioning_ATPase"/>
</dbReference>
<accession>A0AAW7MGY1</accession>
<keyword evidence="4" id="KW-1185">Reference proteome</keyword>
<evidence type="ECO:0000313" key="4">
    <source>
        <dbReference type="Proteomes" id="UP001172788"/>
    </source>
</evidence>
<dbReference type="InterPro" id="IPR025669">
    <property type="entry name" value="AAA_dom"/>
</dbReference>
<dbReference type="AlphaFoldDB" id="A0AAW7MGY1"/>